<dbReference type="Proteomes" id="UP000591941">
    <property type="component" value="Unassembled WGS sequence"/>
</dbReference>
<dbReference type="EMBL" id="JACHHI010000003">
    <property type="protein sequence ID" value="MBB6477786.1"/>
    <property type="molecule type" value="Genomic_DNA"/>
</dbReference>
<sequence>MGNKRQWYLLVICVFIGVLSVFAAEPIAAEKVVILPTATAERHAELGTYVERRLAEPFRYPYYEITNGPQTTMPFTRHDFAAVAETYDADIVIGSELVRLAQFTRTDWNGDWWTTTFGELRVYAYYRPNDEFQLWQSRYSDTAEESVLNTPRAVVKEMTDRVLAKFPYQRIPTHRPRVSA</sequence>
<protein>
    <submittedName>
        <fullName evidence="1">Uncharacterized protein</fullName>
    </submittedName>
</protein>
<dbReference type="AlphaFoldDB" id="A0A841R1X5"/>
<gene>
    <name evidence="1" type="ORF">HNR45_000819</name>
</gene>
<dbReference type="OrthoDB" id="1624623at2"/>
<dbReference type="GeneID" id="93486101"/>
<comment type="caution">
    <text evidence="1">The sequence shown here is derived from an EMBL/GenBank/DDBJ whole genome shotgun (WGS) entry which is preliminary data.</text>
</comment>
<proteinExistence type="predicted"/>
<reference evidence="1 2" key="1">
    <citation type="submission" date="2020-08" db="EMBL/GenBank/DDBJ databases">
        <title>Genomic Encyclopedia of Type Strains, Phase IV (KMG-IV): sequencing the most valuable type-strain genomes for metagenomic binning, comparative biology and taxonomic classification.</title>
        <authorList>
            <person name="Goeker M."/>
        </authorList>
    </citation>
    <scope>NUCLEOTIDE SEQUENCE [LARGE SCALE GENOMIC DNA]</scope>
    <source>
        <strain evidence="1 2">DSM 21255</strain>
    </source>
</reference>
<evidence type="ECO:0000313" key="2">
    <source>
        <dbReference type="Proteomes" id="UP000591941"/>
    </source>
</evidence>
<accession>A0A841R1X5</accession>
<organism evidence="1 2">
    <name type="scientific">Negativicoccus succinicivorans</name>
    <dbReference type="NCBI Taxonomy" id="620903"/>
    <lineage>
        <taxon>Bacteria</taxon>
        <taxon>Bacillati</taxon>
        <taxon>Bacillota</taxon>
        <taxon>Negativicutes</taxon>
        <taxon>Veillonellales</taxon>
        <taxon>Veillonellaceae</taxon>
        <taxon>Negativicoccus</taxon>
    </lineage>
</organism>
<name>A0A841R1X5_9FIRM</name>
<keyword evidence="2" id="KW-1185">Reference proteome</keyword>
<dbReference type="RefSeq" id="WP_159822744.1">
    <property type="nucleotide sequence ID" value="NZ_CABWNB010000002.1"/>
</dbReference>
<evidence type="ECO:0000313" key="1">
    <source>
        <dbReference type="EMBL" id="MBB6477786.1"/>
    </source>
</evidence>